<feature type="transmembrane region" description="Helical" evidence="1">
    <location>
        <begin position="378"/>
        <end position="396"/>
    </location>
</feature>
<keyword evidence="1" id="KW-1133">Transmembrane helix</keyword>
<gene>
    <name evidence="2" type="ORF">J2Z56_002913</name>
    <name evidence="3" type="ORF">J2Z57_002574</name>
</gene>
<dbReference type="PANTHER" id="PTHR30092">
    <property type="entry name" value="INNER MEMBRANE PROTEIN CRED"/>
    <property type="match status" value="1"/>
</dbReference>
<dbReference type="Proteomes" id="UP001231587">
    <property type="component" value="Unassembled WGS sequence"/>
</dbReference>
<evidence type="ECO:0000313" key="4">
    <source>
        <dbReference type="Proteomes" id="UP001138672"/>
    </source>
</evidence>
<feature type="transmembrane region" description="Helical" evidence="1">
    <location>
        <begin position="327"/>
        <end position="346"/>
    </location>
</feature>
<sequence length="459" mass="52748">MEKQNQQPSRIGKWMKHSITARMLMVGILTTILLIPLSFIKSLIHERMDRQEEVVNEINQKWGKEVLLYGPILKVPYQVHHIKEIFNETTKKTKKESYTSTEYAYFFPNTLDINSTINPEEKQRGIYKTAVYKSNIDITGSFTKPDFSEHDIKDEDILWDKSKLIVETSNLKGVNSLVEITFNTNTYPLESKYEQENTSYLDDLRLHKLESKSIKALDLPIEHDVSFNLNININGSKQIRFIPVGKETNVNIQSDWKTANFLGEYLPQNSDKISTTGFNAKWKVLDINRPFSQESFNGLPDLKQYAFGVNFMIPVDEYQKSERSAKYGFLVIGLTFLIFFLIQTMSKINIHPFQYLMIGIALTMFYTLLISISEHSSYLKAYVIAGTSVIVLITLYSKSILKNIKFPLFIGVSLTILYTFIFVIIQLESYALLVGSIGLFAILAAVMYASRSIDWQNGE</sequence>
<organism evidence="2 4">
    <name type="scientific">Formosa algae</name>
    <dbReference type="NCBI Taxonomy" id="225843"/>
    <lineage>
        <taxon>Bacteria</taxon>
        <taxon>Pseudomonadati</taxon>
        <taxon>Bacteroidota</taxon>
        <taxon>Flavobacteriia</taxon>
        <taxon>Flavobacteriales</taxon>
        <taxon>Flavobacteriaceae</taxon>
        <taxon>Formosa</taxon>
    </lineage>
</organism>
<reference evidence="2" key="1">
    <citation type="submission" date="2021-03" db="EMBL/GenBank/DDBJ databases">
        <title>Genomic Encyclopedia of Type Strains, Phase IV (KMG-IV): sequencing the most valuable type-strain genomes for metagenomic binning, comparative biology and taxonomic classification.</title>
        <authorList>
            <person name="Goeker M."/>
        </authorList>
    </citation>
    <scope>NUCLEOTIDE SEQUENCE</scope>
    <source>
        <strain evidence="2">DSM 15523</strain>
        <strain evidence="3 5">DSM 16476</strain>
    </source>
</reference>
<dbReference type="GO" id="GO:0005886">
    <property type="term" value="C:plasma membrane"/>
    <property type="evidence" value="ECO:0007669"/>
    <property type="project" value="TreeGrafter"/>
</dbReference>
<protein>
    <submittedName>
        <fullName evidence="2">Inner membrane protein</fullName>
    </submittedName>
</protein>
<evidence type="ECO:0000313" key="3">
    <source>
        <dbReference type="EMBL" id="MDQ0336121.1"/>
    </source>
</evidence>
<feature type="transmembrane region" description="Helical" evidence="1">
    <location>
        <begin position="408"/>
        <end position="425"/>
    </location>
</feature>
<dbReference type="EMBL" id="JAUSUU010000008">
    <property type="protein sequence ID" value="MDQ0336121.1"/>
    <property type="molecule type" value="Genomic_DNA"/>
</dbReference>
<dbReference type="RefSeq" id="WP_057781981.1">
    <property type="nucleotide sequence ID" value="NZ_JAGGJQ010000008.1"/>
</dbReference>
<dbReference type="InterPro" id="IPR010364">
    <property type="entry name" value="Uncharacterised_IM_CreD"/>
</dbReference>
<feature type="transmembrane region" description="Helical" evidence="1">
    <location>
        <begin position="431"/>
        <end position="449"/>
    </location>
</feature>
<accession>A0A9X0YLI1</accession>
<dbReference type="Pfam" id="PF06123">
    <property type="entry name" value="CreD"/>
    <property type="match status" value="1"/>
</dbReference>
<name>A0A9X0YLI1_9FLAO</name>
<dbReference type="PIRSF" id="PIRSF004548">
    <property type="entry name" value="CreD"/>
    <property type="match status" value="1"/>
</dbReference>
<evidence type="ECO:0000313" key="5">
    <source>
        <dbReference type="Proteomes" id="UP001231587"/>
    </source>
</evidence>
<dbReference type="PANTHER" id="PTHR30092:SF0">
    <property type="entry name" value="INNER MEMBRANE PROTEIN CRED"/>
    <property type="match status" value="1"/>
</dbReference>
<keyword evidence="5" id="KW-1185">Reference proteome</keyword>
<dbReference type="EMBL" id="JAGGJQ010000008">
    <property type="protein sequence ID" value="MBP1840982.1"/>
    <property type="molecule type" value="Genomic_DNA"/>
</dbReference>
<dbReference type="AlphaFoldDB" id="A0A9X0YLI1"/>
<feature type="transmembrane region" description="Helical" evidence="1">
    <location>
        <begin position="21"/>
        <end position="40"/>
    </location>
</feature>
<evidence type="ECO:0000256" key="1">
    <source>
        <dbReference type="SAM" id="Phobius"/>
    </source>
</evidence>
<keyword evidence="1" id="KW-0812">Transmembrane</keyword>
<keyword evidence="1" id="KW-0472">Membrane</keyword>
<dbReference type="OrthoDB" id="9791851at2"/>
<evidence type="ECO:0000313" key="2">
    <source>
        <dbReference type="EMBL" id="MBP1840982.1"/>
    </source>
</evidence>
<dbReference type="Proteomes" id="UP001138672">
    <property type="component" value="Unassembled WGS sequence"/>
</dbReference>
<comment type="caution">
    <text evidence="2">The sequence shown here is derived from an EMBL/GenBank/DDBJ whole genome shotgun (WGS) entry which is preliminary data.</text>
</comment>
<proteinExistence type="predicted"/>
<dbReference type="NCBIfam" id="NF008712">
    <property type="entry name" value="PRK11715.1-1"/>
    <property type="match status" value="1"/>
</dbReference>
<feature type="transmembrane region" description="Helical" evidence="1">
    <location>
        <begin position="353"/>
        <end position="372"/>
    </location>
</feature>